<evidence type="ECO:0000313" key="1">
    <source>
        <dbReference type="EMBL" id="SBW13027.1"/>
    </source>
</evidence>
<name>A0A212KMX4_9PROT</name>
<gene>
    <name evidence="1" type="ORF">KL86APRO_40049</name>
</gene>
<sequence length="168" mass="17281">MFAIIDPASGKPRLILSGRRLVTPSGDTLSDAALLSRAELVARGVYPVTDPGAPDPALYSVTGRRVEIDGDGATLVYDAEPIPVAEVRAAKVAAIKAQADALLSPTDWLVIRQAEGGAAAPADTLAYRAAVREASNTAEAAVIAAGDDPAAIVPVAPEWPEFAPEETV</sequence>
<reference evidence="1" key="1">
    <citation type="submission" date="2016-04" db="EMBL/GenBank/DDBJ databases">
        <authorList>
            <person name="Evans L.H."/>
            <person name="Alamgir A."/>
            <person name="Owens N."/>
            <person name="Weber N.D."/>
            <person name="Virtaneva K."/>
            <person name="Barbian K."/>
            <person name="Babar A."/>
            <person name="Rosenke K."/>
        </authorList>
    </citation>
    <scope>NUCLEOTIDE SEQUENCE</scope>
    <source>
        <strain evidence="1">86</strain>
    </source>
</reference>
<dbReference type="AlphaFoldDB" id="A0A212KMX4"/>
<protein>
    <submittedName>
        <fullName evidence="1">Uncharacterized protein</fullName>
    </submittedName>
</protein>
<accession>A0A212KMX4</accession>
<proteinExistence type="predicted"/>
<organism evidence="1">
    <name type="scientific">uncultured Alphaproteobacteria bacterium</name>
    <dbReference type="NCBI Taxonomy" id="91750"/>
    <lineage>
        <taxon>Bacteria</taxon>
        <taxon>Pseudomonadati</taxon>
        <taxon>Pseudomonadota</taxon>
        <taxon>Alphaproteobacteria</taxon>
        <taxon>environmental samples</taxon>
    </lineage>
</organism>
<dbReference type="EMBL" id="FLUO01000004">
    <property type="protein sequence ID" value="SBW13027.1"/>
    <property type="molecule type" value="Genomic_DNA"/>
</dbReference>